<dbReference type="PROSITE" id="PS01148">
    <property type="entry name" value="UPF0033"/>
    <property type="match status" value="1"/>
</dbReference>
<dbReference type="Pfam" id="PF01206">
    <property type="entry name" value="TusA"/>
    <property type="match status" value="1"/>
</dbReference>
<comment type="similarity">
    <text evidence="1">Belongs to the sulfur carrier protein TusA family.</text>
</comment>
<dbReference type="PANTHER" id="PTHR33279:SF6">
    <property type="entry name" value="SULFUR CARRIER PROTEIN YEDF-RELATED"/>
    <property type="match status" value="1"/>
</dbReference>
<dbReference type="CDD" id="cd00291">
    <property type="entry name" value="SirA_YedF_YeeD"/>
    <property type="match status" value="1"/>
</dbReference>
<evidence type="ECO:0000256" key="1">
    <source>
        <dbReference type="ARBA" id="ARBA00008984"/>
    </source>
</evidence>
<dbReference type="Proteomes" id="UP000325161">
    <property type="component" value="Chromosome"/>
</dbReference>
<dbReference type="Gene3D" id="3.30.110.40">
    <property type="entry name" value="TusA-like domain"/>
    <property type="match status" value="1"/>
</dbReference>
<reference evidence="3 4" key="1">
    <citation type="submission" date="2019-08" db="EMBL/GenBank/DDBJ databases">
        <title>Amphibian skin-associated Pigmentiphaga: genome sequence and occurrence across geography and hosts.</title>
        <authorList>
            <person name="Bletz M.C."/>
            <person name="Bunk B."/>
            <person name="Sproeer C."/>
            <person name="Biwer P."/>
            <person name="Reiter S."/>
            <person name="Rabemananjara F.C.E."/>
            <person name="Schulz S."/>
            <person name="Overmann J."/>
            <person name="Vences M."/>
        </authorList>
    </citation>
    <scope>NUCLEOTIDE SEQUENCE [LARGE SCALE GENOMIC DNA]</scope>
    <source>
        <strain evidence="3 4">Mada1488</strain>
    </source>
</reference>
<accession>A0A5C0AZ27</accession>
<evidence type="ECO:0000313" key="3">
    <source>
        <dbReference type="EMBL" id="QEI07712.1"/>
    </source>
</evidence>
<dbReference type="RefSeq" id="WP_148816759.1">
    <property type="nucleotide sequence ID" value="NZ_CP043046.1"/>
</dbReference>
<dbReference type="KEGG" id="pacr:FXN63_19110"/>
<dbReference type="PANTHER" id="PTHR33279">
    <property type="entry name" value="SULFUR CARRIER PROTEIN YEDF-RELATED"/>
    <property type="match status" value="1"/>
</dbReference>
<name>A0A5C0AZ27_9BURK</name>
<protein>
    <submittedName>
        <fullName evidence="3">Sulfurtransferase TusA family protein</fullName>
    </submittedName>
</protein>
<dbReference type="GO" id="GO:0016740">
    <property type="term" value="F:transferase activity"/>
    <property type="evidence" value="ECO:0007669"/>
    <property type="project" value="UniProtKB-KW"/>
</dbReference>
<feature type="domain" description="UPF0033" evidence="2">
    <location>
        <begin position="32"/>
        <end position="56"/>
    </location>
</feature>
<proteinExistence type="inferred from homology"/>
<sequence length="100" mass="10706">MTDVLKNDAATTDAANLGTDALPTSADFNLEIDTRGLTCPLPILRAKKALATLESGAVLKVVSTDKASMRDFEAFARQTGNALLAQHADGGEFTHYLKRR</sequence>
<dbReference type="SUPFAM" id="SSF64307">
    <property type="entry name" value="SirA-like"/>
    <property type="match status" value="1"/>
</dbReference>
<dbReference type="OrthoDB" id="9797551at2"/>
<organism evidence="3 4">
    <name type="scientific">Pigmentiphaga aceris</name>
    <dbReference type="NCBI Taxonomy" id="1940612"/>
    <lineage>
        <taxon>Bacteria</taxon>
        <taxon>Pseudomonadati</taxon>
        <taxon>Pseudomonadota</taxon>
        <taxon>Betaproteobacteria</taxon>
        <taxon>Burkholderiales</taxon>
        <taxon>Alcaligenaceae</taxon>
        <taxon>Pigmentiphaga</taxon>
    </lineage>
</organism>
<dbReference type="AlphaFoldDB" id="A0A5C0AZ27"/>
<evidence type="ECO:0000313" key="4">
    <source>
        <dbReference type="Proteomes" id="UP000325161"/>
    </source>
</evidence>
<dbReference type="InterPro" id="IPR036868">
    <property type="entry name" value="TusA-like_sf"/>
</dbReference>
<dbReference type="InterPro" id="IPR001455">
    <property type="entry name" value="TusA-like"/>
</dbReference>
<dbReference type="EMBL" id="CP043046">
    <property type="protein sequence ID" value="QEI07712.1"/>
    <property type="molecule type" value="Genomic_DNA"/>
</dbReference>
<keyword evidence="3" id="KW-0808">Transferase</keyword>
<gene>
    <name evidence="3" type="ORF">FXN63_19110</name>
</gene>
<keyword evidence="4" id="KW-1185">Reference proteome</keyword>
<evidence type="ECO:0000259" key="2">
    <source>
        <dbReference type="PROSITE" id="PS01148"/>
    </source>
</evidence>